<organism evidence="3 4">
    <name type="scientific">Thermofilum pendens (strain DSM 2475 / Hrk 5)</name>
    <dbReference type="NCBI Taxonomy" id="368408"/>
    <lineage>
        <taxon>Archaea</taxon>
        <taxon>Thermoproteota</taxon>
        <taxon>Thermoprotei</taxon>
        <taxon>Thermofilales</taxon>
        <taxon>Thermofilaceae</taxon>
        <taxon>Thermofilum</taxon>
    </lineage>
</organism>
<keyword evidence="1" id="KW-0175">Coiled coil</keyword>
<dbReference type="KEGG" id="tpe:Tpen_1290"/>
<gene>
    <name evidence="3" type="ordered locus">Tpen_1290</name>
</gene>
<dbReference type="Gene3D" id="3.30.70.270">
    <property type="match status" value="1"/>
</dbReference>
<dbReference type="eggNOG" id="arCOG02666">
    <property type="taxonomic scope" value="Archaea"/>
</dbReference>
<dbReference type="PANTHER" id="PTHR36528:SF1">
    <property type="entry name" value="CRISPR SYSTEM SINGLE-STRAND-SPECIFIC DEOXYRIBONUCLEASE CAS10_CSM1 (SUBTYPE III-A)"/>
    <property type="match status" value="1"/>
</dbReference>
<dbReference type="RefSeq" id="WP_011752953.1">
    <property type="nucleotide sequence ID" value="NC_008698.1"/>
</dbReference>
<dbReference type="InterPro" id="IPR006675">
    <property type="entry name" value="HDIG_dom"/>
</dbReference>
<accession>A1RZQ8</accession>
<dbReference type="InterPro" id="IPR006674">
    <property type="entry name" value="HD_domain"/>
</dbReference>
<dbReference type="Proteomes" id="UP000000641">
    <property type="component" value="Chromosome"/>
</dbReference>
<dbReference type="AlphaFoldDB" id="A1RZQ8"/>
<dbReference type="InterPro" id="IPR043128">
    <property type="entry name" value="Rev_trsase/Diguanyl_cyclase"/>
</dbReference>
<dbReference type="PANTHER" id="PTHR36528">
    <property type="entry name" value="CRISPR SYSTEM SINGLE-STRAND-SPECIFIC DEOXYRIBONUCLEASE CAS10/CSM1 (SUBTYPE III-A)"/>
    <property type="match status" value="1"/>
</dbReference>
<dbReference type="Gene3D" id="1.10.3210.10">
    <property type="entry name" value="Hypothetical protein af1432"/>
    <property type="match status" value="1"/>
</dbReference>
<proteinExistence type="predicted"/>
<dbReference type="NCBIfam" id="TIGR00277">
    <property type="entry name" value="HDIG"/>
    <property type="match status" value="1"/>
</dbReference>
<dbReference type="STRING" id="368408.Tpen_1290"/>
<dbReference type="HOGENOM" id="CLU_318236_0_0_2"/>
<evidence type="ECO:0000256" key="1">
    <source>
        <dbReference type="SAM" id="Coils"/>
    </source>
</evidence>
<name>A1RZQ8_THEPD</name>
<evidence type="ECO:0000313" key="3">
    <source>
        <dbReference type="EMBL" id="ABL78688.1"/>
    </source>
</evidence>
<evidence type="ECO:0000313" key="4">
    <source>
        <dbReference type="Proteomes" id="UP000000641"/>
    </source>
</evidence>
<dbReference type="SMART" id="SM00471">
    <property type="entry name" value="HDc"/>
    <property type="match status" value="1"/>
</dbReference>
<dbReference type="GeneID" id="4600598"/>
<dbReference type="SUPFAM" id="SSF109604">
    <property type="entry name" value="HD-domain/PDEase-like"/>
    <property type="match status" value="1"/>
</dbReference>
<dbReference type="EMBL" id="CP000505">
    <property type="protein sequence ID" value="ABL78688.1"/>
    <property type="molecule type" value="Genomic_DNA"/>
</dbReference>
<feature type="domain" description="HD" evidence="2">
    <location>
        <begin position="167"/>
        <end position="271"/>
    </location>
</feature>
<dbReference type="InterPro" id="IPR052117">
    <property type="entry name" value="Cas10/Csm1_subtype-III-A"/>
</dbReference>
<dbReference type="InterPro" id="IPR003607">
    <property type="entry name" value="HD/PDEase_dom"/>
</dbReference>
<sequence>MSLSLELREPYPVYRAFRVPVWGRCGPVSVRRVEPGDVKALEWFIGAARRLAERLAAEARDDYEKLEVVANVAAVLLKAPLSRELSPVHPSPMKAQVALLALPDALFKRYFGLVKGDVYSMLRDVLGLDLGAMGLGEVFGREAYENVYRLWVAFPADTRPGYNTSSLAAHLLMTSALAWALAYESGKTEEERRREAAVARVAALLHDIGKAVDPERHAEESARIAEYLLKGIVGDEVLARVVGEVREHHAREGYVSRADRLASAADRLAKVVDRAIGDRVSRMEGLVGGRRDDWGFWRRLYERLDDLKREGLAREDPVKELTELFLERAEEAAENVRKEEKEEGVKGLTLLLFDVGSIQEFVYRSMELRVVAAASLLVDFVTYSYLPLYLRANGVRVPPEAFLYSGGGILLMLLPESLAERVWELARKVKEELPEPLRLVVADAEFHVDFKTAWEKIEEALLIAKLGVELADEPQFDPQNGRELCRLCLREWASTSVRTPEGEVPACQTCSRLYDLGSEVHFRKKWESRVEVGGRSFTPSEAFDAVWNDVSKFVVEVIAGHDPREAAKPKRLRDCAVIKFDGNAMGAFMSKALSFTDAIERSFRVDMALKNAYLKALEALYEGVRRVAGDGAAEAEVARVFLGTLYMGGDDGVLIAPAWAAPLLAHFIAEEFSRQLGLVATLTASVAAGPARMSVWSLVDCASAEMEEAKLAATRHRCGALVFDVFDSGSPSGATARERLKRYSRKLGEKSRDQLIDGYQPYLIERKALSGEGVPEAWARLFSHVLGVPARGAWCEDSSFKAHAEAFGKAYLASRAEGEDEEVERARKRLAALRRVALDTWREVSGSAYWREQAYIYVLRQLESEALGEETSEAYGALKRFIESNLFDESGNASGYVPLVDLLTFIKLVKGGAW</sequence>
<reference evidence="4" key="1">
    <citation type="journal article" date="2008" name="J. Bacteriol.">
        <title>Genome sequence of Thermofilum pendens reveals an exceptional loss of biosynthetic pathways without genome reduction.</title>
        <authorList>
            <person name="Anderson I."/>
            <person name="Rodriguez J."/>
            <person name="Susanti D."/>
            <person name="Porat I."/>
            <person name="Reich C."/>
            <person name="Ulrich L.E."/>
            <person name="Elkins J.G."/>
            <person name="Mavromatis K."/>
            <person name="Lykidis A."/>
            <person name="Kim E."/>
            <person name="Thompson L.S."/>
            <person name="Nolan M."/>
            <person name="Land M."/>
            <person name="Copeland A."/>
            <person name="Lapidus A."/>
            <person name="Lucas S."/>
            <person name="Detter C."/>
            <person name="Zhulin I.B."/>
            <person name="Olsen G.J."/>
            <person name="Whitman W."/>
            <person name="Mukhopadhyay B."/>
            <person name="Bristow J."/>
            <person name="Kyrpides N."/>
        </authorList>
    </citation>
    <scope>NUCLEOTIDE SEQUENCE [LARGE SCALE GENOMIC DNA]</scope>
    <source>
        <strain evidence="4">DSM 2475 / Hrk 5</strain>
    </source>
</reference>
<feature type="coiled-coil region" evidence="1">
    <location>
        <begin position="319"/>
        <end position="346"/>
    </location>
</feature>
<protein>
    <submittedName>
        <fullName evidence="3">Metal dependent phosphohydrolase</fullName>
    </submittedName>
</protein>
<keyword evidence="4" id="KW-1185">Reference proteome</keyword>
<dbReference type="Pfam" id="PF01966">
    <property type="entry name" value="HD"/>
    <property type="match status" value="1"/>
</dbReference>
<dbReference type="PROSITE" id="PS51831">
    <property type="entry name" value="HD"/>
    <property type="match status" value="1"/>
</dbReference>
<evidence type="ECO:0000259" key="2">
    <source>
        <dbReference type="PROSITE" id="PS51831"/>
    </source>
</evidence>
<dbReference type="EnsemblBacteria" id="ABL78688">
    <property type="protein sequence ID" value="ABL78688"/>
    <property type="gene ID" value="Tpen_1290"/>
</dbReference>